<keyword evidence="2" id="KW-1185">Reference proteome</keyword>
<comment type="caution">
    <text evidence="1">The sequence shown here is derived from an EMBL/GenBank/DDBJ whole genome shotgun (WGS) entry which is preliminary data.</text>
</comment>
<name>A0ACC0GZN2_9ERIC</name>
<proteinExistence type="predicted"/>
<gene>
    <name evidence="1" type="ORF">LOK49_LG07G02629</name>
</gene>
<evidence type="ECO:0000313" key="1">
    <source>
        <dbReference type="EMBL" id="KAI8006022.1"/>
    </source>
</evidence>
<dbReference type="Proteomes" id="UP001060215">
    <property type="component" value="Chromosome 7"/>
</dbReference>
<dbReference type="EMBL" id="CM045764">
    <property type="protein sequence ID" value="KAI8006022.1"/>
    <property type="molecule type" value="Genomic_DNA"/>
</dbReference>
<protein>
    <submittedName>
        <fullName evidence="1">Uncharacterized protein</fullName>
    </submittedName>
</protein>
<evidence type="ECO:0000313" key="2">
    <source>
        <dbReference type="Proteomes" id="UP001060215"/>
    </source>
</evidence>
<sequence length="235" mass="26348">MEDRVTSDYGNTECNGEDIKNEMEKASAEVIEDNIDNQTDEIRNAEEHLEDPKPGMVFDSVDEDFEETENVHVTTSTTGFGVTRTHEGFTLDDFEETENVHVTTSTTGFGVTRTQEGFTLDHLNSILQVQLRFAILNLEWVGCGRRTKPRRIIQTLDLTIDAPPQRSSNSTAQLKKSSPANSSESVRKPSRFSGTVLEAAEAFDLSNKDKRSIENLQLQLAPRRVWMASSIHRGV</sequence>
<reference evidence="1 2" key="1">
    <citation type="journal article" date="2022" name="Plant J.">
        <title>Chromosome-level genome of Camellia lanceoleosa provides a valuable resource for understanding genome evolution and self-incompatibility.</title>
        <authorList>
            <person name="Gong W."/>
            <person name="Xiao S."/>
            <person name="Wang L."/>
            <person name="Liao Z."/>
            <person name="Chang Y."/>
            <person name="Mo W."/>
            <person name="Hu G."/>
            <person name="Li W."/>
            <person name="Zhao G."/>
            <person name="Zhu H."/>
            <person name="Hu X."/>
            <person name="Ji K."/>
            <person name="Xiang X."/>
            <person name="Song Q."/>
            <person name="Yuan D."/>
            <person name="Jin S."/>
            <person name="Zhang L."/>
        </authorList>
    </citation>
    <scope>NUCLEOTIDE SEQUENCE [LARGE SCALE GENOMIC DNA]</scope>
    <source>
        <strain evidence="1">SQ_2022a</strain>
    </source>
</reference>
<accession>A0ACC0GZN2</accession>
<organism evidence="1 2">
    <name type="scientific">Camellia lanceoleosa</name>
    <dbReference type="NCBI Taxonomy" id="1840588"/>
    <lineage>
        <taxon>Eukaryota</taxon>
        <taxon>Viridiplantae</taxon>
        <taxon>Streptophyta</taxon>
        <taxon>Embryophyta</taxon>
        <taxon>Tracheophyta</taxon>
        <taxon>Spermatophyta</taxon>
        <taxon>Magnoliopsida</taxon>
        <taxon>eudicotyledons</taxon>
        <taxon>Gunneridae</taxon>
        <taxon>Pentapetalae</taxon>
        <taxon>asterids</taxon>
        <taxon>Ericales</taxon>
        <taxon>Theaceae</taxon>
        <taxon>Camellia</taxon>
    </lineage>
</organism>